<keyword evidence="1" id="KW-0472">Membrane</keyword>
<protein>
    <submittedName>
        <fullName evidence="5">ATP-binding cassette domain-containing protein</fullName>
    </submittedName>
</protein>
<keyword evidence="1" id="KW-1003">Cell membrane</keyword>
<gene>
    <name evidence="5" type="ORF">I7X43_09015</name>
</gene>
<evidence type="ECO:0000259" key="4">
    <source>
        <dbReference type="PROSITE" id="PS50893"/>
    </source>
</evidence>
<dbReference type="SUPFAM" id="SSF52540">
    <property type="entry name" value="P-loop containing nucleoside triphosphate hydrolases"/>
    <property type="match status" value="1"/>
</dbReference>
<dbReference type="Gene3D" id="3.40.50.300">
    <property type="entry name" value="P-loop containing nucleotide triphosphate hydrolases"/>
    <property type="match status" value="1"/>
</dbReference>
<evidence type="ECO:0000256" key="2">
    <source>
        <dbReference type="ARBA" id="ARBA00022741"/>
    </source>
</evidence>
<comment type="caution">
    <text evidence="5">The sequence shown here is derived from an EMBL/GenBank/DDBJ whole genome shotgun (WGS) entry which is preliminary data.</text>
</comment>
<dbReference type="AlphaFoldDB" id="A0A931NE85"/>
<dbReference type="InterPro" id="IPR003439">
    <property type="entry name" value="ABC_transporter-like_ATP-bd"/>
</dbReference>
<dbReference type="PROSITE" id="PS00211">
    <property type="entry name" value="ABC_TRANSPORTER_1"/>
    <property type="match status" value="1"/>
</dbReference>
<reference evidence="5" key="1">
    <citation type="submission" date="2020-12" db="EMBL/GenBank/DDBJ databases">
        <title>The genome sequence of Inhella sp. 4Y17.</title>
        <authorList>
            <person name="Liu Y."/>
        </authorList>
    </citation>
    <scope>NUCLEOTIDE SEQUENCE</scope>
    <source>
        <strain evidence="5">4Y10</strain>
    </source>
</reference>
<dbReference type="GO" id="GO:0022857">
    <property type="term" value="F:transmembrane transporter activity"/>
    <property type="evidence" value="ECO:0007669"/>
    <property type="project" value="TreeGrafter"/>
</dbReference>
<feature type="domain" description="ABC transporter" evidence="4">
    <location>
        <begin position="7"/>
        <end position="225"/>
    </location>
</feature>
<dbReference type="PANTHER" id="PTHR24220:SF611">
    <property type="entry name" value="ATP-BINDING COMPONENT OF ABC TRANSPORTER-RELATED"/>
    <property type="match status" value="1"/>
</dbReference>
<dbReference type="InterPro" id="IPR027417">
    <property type="entry name" value="P-loop_NTPase"/>
</dbReference>
<dbReference type="InterPro" id="IPR015854">
    <property type="entry name" value="ABC_transpr_LolD-like"/>
</dbReference>
<evidence type="ECO:0000313" key="6">
    <source>
        <dbReference type="Proteomes" id="UP000620139"/>
    </source>
</evidence>
<dbReference type="PANTHER" id="PTHR24220">
    <property type="entry name" value="IMPORT ATP-BINDING PROTEIN"/>
    <property type="match status" value="1"/>
</dbReference>
<dbReference type="GO" id="GO:0005886">
    <property type="term" value="C:plasma membrane"/>
    <property type="evidence" value="ECO:0007669"/>
    <property type="project" value="TreeGrafter"/>
</dbReference>
<evidence type="ECO:0000256" key="1">
    <source>
        <dbReference type="ARBA" id="ARBA00022475"/>
    </source>
</evidence>
<evidence type="ECO:0000256" key="3">
    <source>
        <dbReference type="ARBA" id="ARBA00022840"/>
    </source>
</evidence>
<keyword evidence="2" id="KW-0547">Nucleotide-binding</keyword>
<dbReference type="InterPro" id="IPR003593">
    <property type="entry name" value="AAA+_ATPase"/>
</dbReference>
<evidence type="ECO:0000313" key="5">
    <source>
        <dbReference type="EMBL" id="MBH9552995.1"/>
    </source>
</evidence>
<name>A0A931NE85_9BURK</name>
<dbReference type="Pfam" id="PF00005">
    <property type="entry name" value="ABC_tran"/>
    <property type="match status" value="1"/>
</dbReference>
<dbReference type="GO" id="GO:0016887">
    <property type="term" value="F:ATP hydrolysis activity"/>
    <property type="evidence" value="ECO:0007669"/>
    <property type="project" value="InterPro"/>
</dbReference>
<dbReference type="InterPro" id="IPR017871">
    <property type="entry name" value="ABC_transporter-like_CS"/>
</dbReference>
<keyword evidence="3 5" id="KW-0067">ATP-binding</keyword>
<keyword evidence="6" id="KW-1185">Reference proteome</keyword>
<dbReference type="EMBL" id="JAEDAL010000003">
    <property type="protein sequence ID" value="MBH9552995.1"/>
    <property type="molecule type" value="Genomic_DNA"/>
</dbReference>
<accession>A0A931NE85</accession>
<dbReference type="GO" id="GO:0005524">
    <property type="term" value="F:ATP binding"/>
    <property type="evidence" value="ECO:0007669"/>
    <property type="project" value="UniProtKB-KW"/>
</dbReference>
<proteinExistence type="predicted"/>
<sequence>MKMPDLMAWQDLVWHRPQGPRLGFGSGAIGAGQHLLIQGASGSGKSSFLALLSGLQTPTEGRVQLRGAEWTALTPAARDAWRAQHVGLMPQMLHLVDGLTVWENLALPFWVVDAQVDGACIEATAHRLGLEGLLRRRADQVSGGQRQRVALARALVRRPAVLMLDEPSSSLDDDATARWLGLVHELVQEQGVSVVVATHDARVVQAAKHWPGMNVLRLPVDSAANA</sequence>
<organism evidence="5 6">
    <name type="scientific">Inhella gelatinilytica</name>
    <dbReference type="NCBI Taxonomy" id="2795030"/>
    <lineage>
        <taxon>Bacteria</taxon>
        <taxon>Pseudomonadati</taxon>
        <taxon>Pseudomonadota</taxon>
        <taxon>Betaproteobacteria</taxon>
        <taxon>Burkholderiales</taxon>
        <taxon>Sphaerotilaceae</taxon>
        <taxon>Inhella</taxon>
    </lineage>
</organism>
<dbReference type="PROSITE" id="PS50893">
    <property type="entry name" value="ABC_TRANSPORTER_2"/>
    <property type="match status" value="1"/>
</dbReference>
<dbReference type="Proteomes" id="UP000620139">
    <property type="component" value="Unassembled WGS sequence"/>
</dbReference>
<dbReference type="SMART" id="SM00382">
    <property type="entry name" value="AAA"/>
    <property type="match status" value="1"/>
</dbReference>